<feature type="transmembrane region" description="Helical" evidence="1">
    <location>
        <begin position="44"/>
        <end position="64"/>
    </location>
</feature>
<evidence type="ECO:0000313" key="2">
    <source>
        <dbReference type="EMBL" id="RUQ90769.1"/>
    </source>
</evidence>
<gene>
    <name evidence="2" type="ORF">EKM59_01490</name>
</gene>
<dbReference type="AlphaFoldDB" id="A0A3S0VBN0"/>
<name>A0A3S0VBN0_9GAMM</name>
<evidence type="ECO:0000256" key="1">
    <source>
        <dbReference type="SAM" id="Phobius"/>
    </source>
</evidence>
<dbReference type="InterPro" id="IPR019201">
    <property type="entry name" value="DUF2065"/>
</dbReference>
<keyword evidence="3" id="KW-1185">Reference proteome</keyword>
<dbReference type="EMBL" id="RZGR01000003">
    <property type="protein sequence ID" value="RUQ90769.1"/>
    <property type="molecule type" value="Genomic_DNA"/>
</dbReference>
<keyword evidence="1" id="KW-0812">Transmembrane</keyword>
<feature type="transmembrane region" description="Helical" evidence="1">
    <location>
        <begin position="6"/>
        <end position="23"/>
    </location>
</feature>
<keyword evidence="1" id="KW-0472">Membrane</keyword>
<accession>A0A3S0VBN0</accession>
<reference evidence="2 3" key="1">
    <citation type="submission" date="2018-12" db="EMBL/GenBank/DDBJ databases">
        <title>Legionella sp,whole genome shotgun sequence.</title>
        <authorList>
            <person name="Wu H."/>
        </authorList>
    </citation>
    <scope>NUCLEOTIDE SEQUENCE [LARGE SCALE GENOMIC DNA]</scope>
    <source>
        <strain evidence="3">km714</strain>
    </source>
</reference>
<evidence type="ECO:0000313" key="3">
    <source>
        <dbReference type="Proteomes" id="UP000288012"/>
    </source>
</evidence>
<dbReference type="PANTHER" id="PTHR38602:SF1">
    <property type="entry name" value="INNER MEMBRANE PROTEIN"/>
    <property type="match status" value="1"/>
</dbReference>
<organism evidence="2 3">
    <name type="scientific">Legionella septentrionalis</name>
    <dbReference type="NCBI Taxonomy" id="2498109"/>
    <lineage>
        <taxon>Bacteria</taxon>
        <taxon>Pseudomonadati</taxon>
        <taxon>Pseudomonadota</taxon>
        <taxon>Gammaproteobacteria</taxon>
        <taxon>Legionellales</taxon>
        <taxon>Legionellaceae</taxon>
        <taxon>Legionella</taxon>
    </lineage>
</organism>
<sequence length="65" mass="7465">MLISFLSALALVFVFEGIMPFIAPEKWKKLLLKIIIQDERALRIFGLFSMLMGVVLLTIIHQFAE</sequence>
<protein>
    <submittedName>
        <fullName evidence="2">DUF2065 domain-containing protein</fullName>
    </submittedName>
</protein>
<comment type="caution">
    <text evidence="2">The sequence shown here is derived from an EMBL/GenBank/DDBJ whole genome shotgun (WGS) entry which is preliminary data.</text>
</comment>
<proteinExistence type="predicted"/>
<dbReference type="RefSeq" id="WP_126954095.1">
    <property type="nucleotide sequence ID" value="NZ_RZGR01000003.1"/>
</dbReference>
<keyword evidence="1" id="KW-1133">Transmembrane helix</keyword>
<dbReference type="PANTHER" id="PTHR38602">
    <property type="entry name" value="INNER MEMBRANE PROTEIN-RELATED"/>
    <property type="match status" value="1"/>
</dbReference>
<dbReference type="Pfam" id="PF09838">
    <property type="entry name" value="DUF2065"/>
    <property type="match status" value="1"/>
</dbReference>
<dbReference type="Proteomes" id="UP000288012">
    <property type="component" value="Unassembled WGS sequence"/>
</dbReference>